<name>A0A919G1K6_9ACTN</name>
<dbReference type="AlphaFoldDB" id="A0A919G1K6"/>
<dbReference type="RefSeq" id="WP_190212927.1">
    <property type="nucleotide sequence ID" value="NZ_BNBO01000029.1"/>
</dbReference>
<reference evidence="3" key="1">
    <citation type="journal article" date="2014" name="Int. J. Syst. Evol. Microbiol.">
        <title>Complete genome sequence of Corynebacterium casei LMG S-19264T (=DSM 44701T), isolated from a smear-ripened cheese.</title>
        <authorList>
            <consortium name="US DOE Joint Genome Institute (JGI-PGF)"/>
            <person name="Walter F."/>
            <person name="Albersmeier A."/>
            <person name="Kalinowski J."/>
            <person name="Ruckert C."/>
        </authorList>
    </citation>
    <scope>NUCLEOTIDE SEQUENCE</scope>
    <source>
        <strain evidence="3">JCM 4646</strain>
    </source>
</reference>
<organism evidence="3 4">
    <name type="scientific">Kitasatospora indigofera</name>
    <dbReference type="NCBI Taxonomy" id="67307"/>
    <lineage>
        <taxon>Bacteria</taxon>
        <taxon>Bacillati</taxon>
        <taxon>Actinomycetota</taxon>
        <taxon>Actinomycetes</taxon>
        <taxon>Kitasatosporales</taxon>
        <taxon>Streptomycetaceae</taxon>
        <taxon>Kitasatospora</taxon>
    </lineage>
</organism>
<accession>A0A919G1K6</accession>
<keyword evidence="2" id="KW-0812">Transmembrane</keyword>
<evidence type="ECO:0000256" key="2">
    <source>
        <dbReference type="SAM" id="Phobius"/>
    </source>
</evidence>
<keyword evidence="4" id="KW-1185">Reference proteome</keyword>
<protein>
    <submittedName>
        <fullName evidence="3">Uncharacterized protein</fullName>
    </submittedName>
</protein>
<comment type="caution">
    <text evidence="3">The sequence shown here is derived from an EMBL/GenBank/DDBJ whole genome shotgun (WGS) entry which is preliminary data.</text>
</comment>
<evidence type="ECO:0000313" key="4">
    <source>
        <dbReference type="Proteomes" id="UP000617734"/>
    </source>
</evidence>
<dbReference type="GeneID" id="95355140"/>
<feature type="region of interest" description="Disordered" evidence="1">
    <location>
        <begin position="178"/>
        <end position="209"/>
    </location>
</feature>
<dbReference type="Proteomes" id="UP000617734">
    <property type="component" value="Unassembled WGS sequence"/>
</dbReference>
<proteinExistence type="predicted"/>
<feature type="transmembrane region" description="Helical" evidence="2">
    <location>
        <begin position="126"/>
        <end position="145"/>
    </location>
</feature>
<sequence length="209" mass="22721">MDEQRAQVTWEQRLPRFLHPPVLLDTPGSSTDRVVTPRLALFFLAAAAVLVPWTTWLFLTLPAREQAERWNVAWGGFDALLVVVFAGAAVRILRLSVKSAAVNAVAAALLVVDAWFDVMLAPAAELPVALLMAGLVELPMAFLCARTSLRVLSLMEQARPYLVAAGFTVRQGRLVPPEGWVPEGRAPEGRAPEGRAPGRPADVPGDEWL</sequence>
<evidence type="ECO:0000256" key="1">
    <source>
        <dbReference type="SAM" id="MobiDB-lite"/>
    </source>
</evidence>
<feature type="transmembrane region" description="Helical" evidence="2">
    <location>
        <begin position="100"/>
        <end position="120"/>
    </location>
</feature>
<feature type="transmembrane region" description="Helical" evidence="2">
    <location>
        <begin position="39"/>
        <end position="59"/>
    </location>
</feature>
<dbReference type="EMBL" id="BNBO01000029">
    <property type="protein sequence ID" value="GHH76442.1"/>
    <property type="molecule type" value="Genomic_DNA"/>
</dbReference>
<gene>
    <name evidence="3" type="ORF">GCM10018781_47640</name>
</gene>
<reference evidence="3" key="2">
    <citation type="submission" date="2020-09" db="EMBL/GenBank/DDBJ databases">
        <authorList>
            <person name="Sun Q."/>
            <person name="Ohkuma M."/>
        </authorList>
    </citation>
    <scope>NUCLEOTIDE SEQUENCE</scope>
    <source>
        <strain evidence="3">JCM 4646</strain>
    </source>
</reference>
<keyword evidence="2" id="KW-0472">Membrane</keyword>
<feature type="transmembrane region" description="Helical" evidence="2">
    <location>
        <begin position="71"/>
        <end position="93"/>
    </location>
</feature>
<evidence type="ECO:0000313" key="3">
    <source>
        <dbReference type="EMBL" id="GHH76442.1"/>
    </source>
</evidence>
<keyword evidence="2" id="KW-1133">Transmembrane helix</keyword>